<evidence type="ECO:0000256" key="4">
    <source>
        <dbReference type="ARBA" id="ARBA00012594"/>
    </source>
</evidence>
<evidence type="ECO:0000313" key="14">
    <source>
        <dbReference type="EMBL" id="WXB86598.1"/>
    </source>
</evidence>
<dbReference type="InterPro" id="IPR013783">
    <property type="entry name" value="Ig-like_fold"/>
</dbReference>
<evidence type="ECO:0000256" key="12">
    <source>
        <dbReference type="SAM" id="SignalP"/>
    </source>
</evidence>
<evidence type="ECO:0000256" key="5">
    <source>
        <dbReference type="ARBA" id="ARBA00022723"/>
    </source>
</evidence>
<feature type="domain" description="CBM20" evidence="13">
    <location>
        <begin position="449"/>
        <end position="552"/>
    </location>
</feature>
<name>A0ABZ2MMK1_9BACI</name>
<proteinExistence type="inferred from homology"/>
<protein>
    <recommendedName>
        <fullName evidence="4 11">Beta-amylase</fullName>
        <ecNumber evidence="4 11">3.2.1.2</ecNumber>
    </recommendedName>
</protein>
<evidence type="ECO:0000256" key="9">
    <source>
        <dbReference type="ARBA" id="ARBA00023295"/>
    </source>
</evidence>
<gene>
    <name evidence="14" type="ORF">WCV66_15130</name>
</gene>
<keyword evidence="5" id="KW-0479">Metal-binding</keyword>
<keyword evidence="10 11" id="KW-0624">Polysaccharide degradation</keyword>
<sequence length="552" mass="62108">MKRLIKQFSICSIVFLLSFSILFVQNASADVKSDYKTYVMAPLTKITNWNDFAKQLATLKSNGVYALTTDVWWGDVESKGNNQFDWTYYKQYAQVVRESGLKWVPILSTHQCGGNVGDDCNIPIPNWVWSLSTEDRLTHKSETGYVNKETLSPWASDVVGTQYNELYASFTQTFTGYKDIIVKIYVSGGPAGELRYPSYVGVDGWSYPSRGKLQAYTETAKADFRNAMQSKYGTISSLNNAWKTSLSSWSQISPPTDRDNFFTSGAAYNSQYGKDFMIWYQNVLVKHLALISSKAHQNFDSTFGVPVGAKIAGIHWKMNDPSMPHSSEYSAGYYNYSTILDQFKSSNMALTFTCLEMDNSQVYQSPYYSAPKSLVTQISTLSSQKGIVINGENALAISSSDASYSESRYKNTAQHLFNEGFSGFTLLRLANIVNENGIKTAEMDRFRDILILDPVKINFVVKNAPTNIGDTVYLTGSRWEMGMWNSADGKMIKLTWDSVNNDWRGTGNIAANRYYEFKAVIVDANGNIKNWEPGSNNVWNTPSTHSNYTVKW</sequence>
<dbReference type="PRINTS" id="PR00841">
    <property type="entry name" value="GLHYDLASE14A"/>
</dbReference>
<dbReference type="PROSITE" id="PS00679">
    <property type="entry name" value="BETA_AMYLASE_2"/>
    <property type="match status" value="1"/>
</dbReference>
<organism evidence="14 15">
    <name type="scientific">Metabacillus rhizosphaerae</name>
    <dbReference type="NCBI Taxonomy" id="3117747"/>
    <lineage>
        <taxon>Bacteria</taxon>
        <taxon>Bacillati</taxon>
        <taxon>Bacillota</taxon>
        <taxon>Bacilli</taxon>
        <taxon>Bacillales</taxon>
        <taxon>Bacillaceae</taxon>
        <taxon>Metabacillus</taxon>
    </lineage>
</organism>
<dbReference type="SMART" id="SM01065">
    <property type="entry name" value="CBM_2"/>
    <property type="match status" value="1"/>
</dbReference>
<keyword evidence="9 11" id="KW-0326">Glycosidase</keyword>
<evidence type="ECO:0000256" key="1">
    <source>
        <dbReference type="ARBA" id="ARBA00000546"/>
    </source>
</evidence>
<evidence type="ECO:0000256" key="7">
    <source>
        <dbReference type="ARBA" id="ARBA00022801"/>
    </source>
</evidence>
<dbReference type="Pfam" id="PF01373">
    <property type="entry name" value="Glyco_hydro_14"/>
    <property type="match status" value="1"/>
</dbReference>
<dbReference type="PANTHER" id="PTHR31352">
    <property type="entry name" value="BETA-AMYLASE 1, CHLOROPLASTIC"/>
    <property type="match status" value="1"/>
</dbReference>
<comment type="catalytic activity">
    <reaction evidence="1 11">
        <text>Hydrolysis of (1-&gt;4)-alpha-D-glucosidic linkages in polysaccharides so as to remove successive maltose units from the non-reducing ends of the chains.</text>
        <dbReference type="EC" id="3.2.1.2"/>
    </reaction>
</comment>
<feature type="signal peptide" evidence="12">
    <location>
        <begin position="1"/>
        <end position="29"/>
    </location>
</feature>
<dbReference type="SUPFAM" id="SSF49452">
    <property type="entry name" value="Starch-binding domain-like"/>
    <property type="match status" value="1"/>
</dbReference>
<keyword evidence="7 11" id="KW-0378">Hydrolase</keyword>
<feature type="chain" id="PRO_5047117813" description="Beta-amylase" evidence="12">
    <location>
        <begin position="30"/>
        <end position="552"/>
    </location>
</feature>
<evidence type="ECO:0000256" key="10">
    <source>
        <dbReference type="ARBA" id="ARBA00023326"/>
    </source>
</evidence>
<dbReference type="InterPro" id="IPR000125">
    <property type="entry name" value="Glyco_hydro_14A_bac"/>
</dbReference>
<evidence type="ECO:0000256" key="2">
    <source>
        <dbReference type="ARBA" id="ARBA00001913"/>
    </source>
</evidence>
<evidence type="ECO:0000259" key="13">
    <source>
        <dbReference type="PROSITE" id="PS51166"/>
    </source>
</evidence>
<evidence type="ECO:0000256" key="6">
    <source>
        <dbReference type="ARBA" id="ARBA00022729"/>
    </source>
</evidence>
<dbReference type="RefSeq" id="WP_338785928.1">
    <property type="nucleotide sequence ID" value="NZ_CP147403.1"/>
</dbReference>
<evidence type="ECO:0000256" key="8">
    <source>
        <dbReference type="ARBA" id="ARBA00023277"/>
    </source>
</evidence>
<dbReference type="PROSITE" id="PS00506">
    <property type="entry name" value="BETA_AMYLASE_1"/>
    <property type="match status" value="1"/>
</dbReference>
<keyword evidence="8 11" id="KW-0119">Carbohydrate metabolism</keyword>
<dbReference type="Proteomes" id="UP001368328">
    <property type="component" value="Chromosome"/>
</dbReference>
<dbReference type="PANTHER" id="PTHR31352:SF1">
    <property type="entry name" value="BETA-AMYLASE 3, CHLOROPLASTIC"/>
    <property type="match status" value="1"/>
</dbReference>
<dbReference type="InterPro" id="IPR013784">
    <property type="entry name" value="Carb-bd-like_fold"/>
</dbReference>
<dbReference type="PRINTS" id="PR00750">
    <property type="entry name" value="BETAAMYLASE"/>
</dbReference>
<dbReference type="EC" id="3.2.1.2" evidence="4 11"/>
<dbReference type="Gene3D" id="3.20.20.80">
    <property type="entry name" value="Glycosidases"/>
    <property type="match status" value="1"/>
</dbReference>
<evidence type="ECO:0000313" key="15">
    <source>
        <dbReference type="Proteomes" id="UP001368328"/>
    </source>
</evidence>
<evidence type="ECO:0000256" key="11">
    <source>
        <dbReference type="RuleBase" id="RU000509"/>
    </source>
</evidence>
<dbReference type="Pfam" id="PF00686">
    <property type="entry name" value="CBM_20"/>
    <property type="match status" value="1"/>
</dbReference>
<dbReference type="InterPro" id="IPR002044">
    <property type="entry name" value="CBM20"/>
</dbReference>
<dbReference type="InterPro" id="IPR017853">
    <property type="entry name" value="GH"/>
</dbReference>
<comment type="cofactor">
    <cofactor evidence="2">
        <name>Ca(2+)</name>
        <dbReference type="ChEBI" id="CHEBI:29108"/>
    </cofactor>
</comment>
<evidence type="ECO:0000256" key="3">
    <source>
        <dbReference type="ARBA" id="ARBA00005652"/>
    </source>
</evidence>
<accession>A0ABZ2MMK1</accession>
<dbReference type="Gene3D" id="2.60.40.10">
    <property type="entry name" value="Immunoglobulins"/>
    <property type="match status" value="1"/>
</dbReference>
<keyword evidence="6 12" id="KW-0732">Signal</keyword>
<dbReference type="InterPro" id="IPR001554">
    <property type="entry name" value="Glyco_hydro_14"/>
</dbReference>
<keyword evidence="15" id="KW-1185">Reference proteome</keyword>
<reference evidence="14 15" key="1">
    <citation type="submission" date="2024-02" db="EMBL/GenBank/DDBJ databases">
        <title>Seven novel Bacillus-like species.</title>
        <authorList>
            <person name="Liu G."/>
        </authorList>
    </citation>
    <scope>NUCLEOTIDE SEQUENCE [LARGE SCALE GENOMIC DNA]</scope>
    <source>
        <strain evidence="14 15">FJAT-53654</strain>
    </source>
</reference>
<comment type="similarity">
    <text evidence="3 11">Belongs to the glycosyl hydrolase 14 family.</text>
</comment>
<dbReference type="SUPFAM" id="SSF51445">
    <property type="entry name" value="(Trans)glycosidases"/>
    <property type="match status" value="1"/>
</dbReference>
<dbReference type="PROSITE" id="PS51166">
    <property type="entry name" value="CBM20"/>
    <property type="match status" value="1"/>
</dbReference>
<dbReference type="EMBL" id="CP147403">
    <property type="protein sequence ID" value="WXB86598.1"/>
    <property type="molecule type" value="Genomic_DNA"/>
</dbReference>
<dbReference type="InterPro" id="IPR018238">
    <property type="entry name" value="Glyco_hydro_14_CS"/>
</dbReference>